<dbReference type="GO" id="GO:0016020">
    <property type="term" value="C:membrane"/>
    <property type="evidence" value="ECO:0007669"/>
    <property type="project" value="UniProtKB-SubCell"/>
</dbReference>
<dbReference type="GO" id="GO:0003954">
    <property type="term" value="F:NADH dehydrogenase activity"/>
    <property type="evidence" value="ECO:0007669"/>
    <property type="project" value="TreeGrafter"/>
</dbReference>
<feature type="transmembrane region" description="Helical" evidence="6">
    <location>
        <begin position="230"/>
        <end position="252"/>
    </location>
</feature>
<dbReference type="InterPro" id="IPR003945">
    <property type="entry name" value="NU5C-like"/>
</dbReference>
<gene>
    <name evidence="9" type="ORF">SAMN05216203_0380</name>
</gene>
<evidence type="ECO:0000256" key="1">
    <source>
        <dbReference type="ARBA" id="ARBA00004127"/>
    </source>
</evidence>
<accession>A0A1I6GQU8</accession>
<keyword evidence="4 6" id="KW-0472">Membrane</keyword>
<feature type="transmembrane region" description="Helical" evidence="6">
    <location>
        <begin position="258"/>
        <end position="279"/>
    </location>
</feature>
<protein>
    <submittedName>
        <fullName evidence="9">NADH dehydrogenase subunit L</fullName>
    </submittedName>
</protein>
<evidence type="ECO:0000259" key="8">
    <source>
        <dbReference type="Pfam" id="PF00662"/>
    </source>
</evidence>
<dbReference type="GO" id="GO:0012505">
    <property type="term" value="C:endomembrane system"/>
    <property type="evidence" value="ECO:0007669"/>
    <property type="project" value="UniProtKB-SubCell"/>
</dbReference>
<evidence type="ECO:0000256" key="4">
    <source>
        <dbReference type="ARBA" id="ARBA00023136"/>
    </source>
</evidence>
<evidence type="ECO:0000313" key="10">
    <source>
        <dbReference type="Proteomes" id="UP000198644"/>
    </source>
</evidence>
<dbReference type="STRING" id="650891.SAMN05216203_0380"/>
<dbReference type="Pfam" id="PF00662">
    <property type="entry name" value="Proton_antipo_N"/>
    <property type="match status" value="1"/>
</dbReference>
<name>A0A1I6GQU8_9GAMM</name>
<dbReference type="OrthoDB" id="9811798at2"/>
<dbReference type="Proteomes" id="UP000198644">
    <property type="component" value="Unassembled WGS sequence"/>
</dbReference>
<feature type="transmembrane region" description="Helical" evidence="6">
    <location>
        <begin position="606"/>
        <end position="630"/>
    </location>
</feature>
<dbReference type="Pfam" id="PF00361">
    <property type="entry name" value="Proton_antipo_M"/>
    <property type="match status" value="1"/>
</dbReference>
<reference evidence="9 10" key="1">
    <citation type="submission" date="2016-10" db="EMBL/GenBank/DDBJ databases">
        <authorList>
            <person name="de Groot N.N."/>
        </authorList>
    </citation>
    <scope>NUCLEOTIDE SEQUENCE [LARGE SCALE GENOMIC DNA]</scope>
    <source>
        <strain evidence="9 10">CGMCC 1.9167</strain>
    </source>
</reference>
<keyword evidence="10" id="KW-1185">Reference proteome</keyword>
<feature type="transmembrane region" description="Helical" evidence="6">
    <location>
        <begin position="74"/>
        <end position="93"/>
    </location>
</feature>
<evidence type="ECO:0000259" key="7">
    <source>
        <dbReference type="Pfam" id="PF00361"/>
    </source>
</evidence>
<feature type="domain" description="NADH-Ubiquinone oxidoreductase (complex I) chain 5 N-terminal" evidence="8">
    <location>
        <begin position="71"/>
        <end position="105"/>
    </location>
</feature>
<evidence type="ECO:0000256" key="3">
    <source>
        <dbReference type="ARBA" id="ARBA00022989"/>
    </source>
</evidence>
<sequence>MNPVLLPVLPPLLAALAVLLLRRGGPVLALTGATLSLAGSLSLLARVAGGQPETLLLHGLPDMPLRLVAAPMDALLSVAVATVGTFVLIYAVGYMKRESGLSRFFAVMSLFLGTMQALVLAGDWILLLAAWELIGLCSYLLIGFWFQRPDAANAAGRAFLYTRSADLGLYVAVFILIGSAGTSEIAVSLEAGGSTSTIAGLLLLLAAMGKSAQVPLQDWLMGAMAGPTPVSALLHSATLVAAGAILLIRSAPLLTPEVLVAVGLVGGVTTVATGIIALAERDLKRLLAASTASQYGLMLIAVGAGVPLAALLHLIAHAAIKSTLFLAAGDFQHARGGTGFDQLEGVGRARPWAFAGFALASMALAGIPPLSGFFSKDAVIAAVLSAPGAFWLAPLALAGTLLTGGYMARALRLLWQGSGESRPVAGSAWMGVGIWGLVVPSAALGLAFGPVEAILDLAGHEAEGTGAVLLGLLAAVGGLTLGWLVPAHRLLGPVHQWAESGLTVGAGLTGYMGKPAMAVARGCDRLEHGLYMAVLRVGRGGLTIARGGERLEQRLYSVVLGAGRASMAVADLVRVGDERRIDGLIFALVAGVRTLGARARTLQSGLIHHSLAISAIVTAVALFILFSVSLSS</sequence>
<feature type="transmembrane region" description="Helical" evidence="6">
    <location>
        <begin position="100"/>
        <end position="118"/>
    </location>
</feature>
<evidence type="ECO:0000256" key="5">
    <source>
        <dbReference type="RuleBase" id="RU000320"/>
    </source>
</evidence>
<keyword evidence="3 6" id="KW-1133">Transmembrane helix</keyword>
<organism evidence="9 10">
    <name type="scientific">Marinobacter daqiaonensis</name>
    <dbReference type="NCBI Taxonomy" id="650891"/>
    <lineage>
        <taxon>Bacteria</taxon>
        <taxon>Pseudomonadati</taxon>
        <taxon>Pseudomonadota</taxon>
        <taxon>Gammaproteobacteria</taxon>
        <taxon>Pseudomonadales</taxon>
        <taxon>Marinobacteraceae</taxon>
        <taxon>Marinobacter</taxon>
    </lineage>
</organism>
<evidence type="ECO:0000256" key="6">
    <source>
        <dbReference type="SAM" id="Phobius"/>
    </source>
</evidence>
<feature type="transmembrane region" description="Helical" evidence="6">
    <location>
        <begin position="380"/>
        <end position="403"/>
    </location>
</feature>
<dbReference type="GO" id="GO:0042773">
    <property type="term" value="P:ATP synthesis coupled electron transport"/>
    <property type="evidence" value="ECO:0007669"/>
    <property type="project" value="InterPro"/>
</dbReference>
<dbReference type="GO" id="GO:0015990">
    <property type="term" value="P:electron transport coupled proton transport"/>
    <property type="evidence" value="ECO:0007669"/>
    <property type="project" value="TreeGrafter"/>
</dbReference>
<feature type="transmembrane region" description="Helical" evidence="6">
    <location>
        <begin position="352"/>
        <end position="374"/>
    </location>
</feature>
<proteinExistence type="predicted"/>
<feature type="transmembrane region" description="Helical" evidence="6">
    <location>
        <begin position="467"/>
        <end position="485"/>
    </location>
</feature>
<evidence type="ECO:0000313" key="9">
    <source>
        <dbReference type="EMBL" id="SFR44506.1"/>
    </source>
</evidence>
<feature type="domain" description="NADH:quinone oxidoreductase/Mrp antiporter transmembrane" evidence="7">
    <location>
        <begin position="121"/>
        <end position="400"/>
    </location>
</feature>
<dbReference type="RefSeq" id="WP_092008606.1">
    <property type="nucleotide sequence ID" value="NZ_FOYW01000001.1"/>
</dbReference>
<keyword evidence="2 5" id="KW-0812">Transmembrane</keyword>
<dbReference type="EMBL" id="FOYW01000001">
    <property type="protein sequence ID" value="SFR44506.1"/>
    <property type="molecule type" value="Genomic_DNA"/>
</dbReference>
<dbReference type="PANTHER" id="PTHR42829">
    <property type="entry name" value="NADH-UBIQUINONE OXIDOREDUCTASE CHAIN 5"/>
    <property type="match status" value="1"/>
</dbReference>
<dbReference type="PRINTS" id="PR01434">
    <property type="entry name" value="NADHDHGNASE5"/>
</dbReference>
<dbReference type="InterPro" id="IPR001516">
    <property type="entry name" value="Proton_antipo_N"/>
</dbReference>
<comment type="subcellular location">
    <subcellularLocation>
        <location evidence="1">Endomembrane system</location>
        <topology evidence="1">Multi-pass membrane protein</topology>
    </subcellularLocation>
    <subcellularLocation>
        <location evidence="5">Membrane</location>
        <topology evidence="5">Multi-pass membrane protein</topology>
    </subcellularLocation>
</comment>
<dbReference type="PANTHER" id="PTHR42829:SF2">
    <property type="entry name" value="NADH-UBIQUINONE OXIDOREDUCTASE CHAIN 5"/>
    <property type="match status" value="1"/>
</dbReference>
<dbReference type="GO" id="GO:0008137">
    <property type="term" value="F:NADH dehydrogenase (ubiquinone) activity"/>
    <property type="evidence" value="ECO:0007669"/>
    <property type="project" value="InterPro"/>
</dbReference>
<feature type="transmembrane region" description="Helical" evidence="6">
    <location>
        <begin position="167"/>
        <end position="185"/>
    </location>
</feature>
<dbReference type="InterPro" id="IPR001750">
    <property type="entry name" value="ND/Mrp_TM"/>
</dbReference>
<evidence type="ECO:0000256" key="2">
    <source>
        <dbReference type="ARBA" id="ARBA00022692"/>
    </source>
</evidence>
<dbReference type="AlphaFoldDB" id="A0A1I6GQU8"/>
<feature type="transmembrane region" description="Helical" evidence="6">
    <location>
        <begin position="124"/>
        <end position="146"/>
    </location>
</feature>
<feature type="transmembrane region" description="Helical" evidence="6">
    <location>
        <begin position="424"/>
        <end position="447"/>
    </location>
</feature>
<dbReference type="Gene3D" id="1.20.5.2700">
    <property type="match status" value="1"/>
</dbReference>